<dbReference type="AlphaFoldDB" id="A0A2W4SJL5"/>
<dbReference type="Gene3D" id="3.40.50.410">
    <property type="entry name" value="von Willebrand factor, type A domain"/>
    <property type="match status" value="1"/>
</dbReference>
<gene>
    <name evidence="2" type="ORF">DM484_25520</name>
</gene>
<accession>A0A2W4SJL5</accession>
<evidence type="ECO:0000313" key="2">
    <source>
        <dbReference type="EMBL" id="PZN71797.1"/>
    </source>
</evidence>
<evidence type="ECO:0000259" key="1">
    <source>
        <dbReference type="SMART" id="SM00327"/>
    </source>
</evidence>
<dbReference type="CDD" id="cd00198">
    <property type="entry name" value="vWFA"/>
    <property type="match status" value="1"/>
</dbReference>
<dbReference type="Proteomes" id="UP000249396">
    <property type="component" value="Unassembled WGS sequence"/>
</dbReference>
<comment type="caution">
    <text evidence="2">The sequence shown here is derived from an EMBL/GenBank/DDBJ whole genome shotgun (WGS) entry which is preliminary data.</text>
</comment>
<protein>
    <submittedName>
        <fullName evidence="2">MxaL protein</fullName>
    </submittedName>
</protein>
<organism evidence="2 3">
    <name type="scientific">Candidatus Methylumidiphilus alinenensis</name>
    <dbReference type="NCBI Taxonomy" id="2202197"/>
    <lineage>
        <taxon>Bacteria</taxon>
        <taxon>Pseudomonadati</taxon>
        <taxon>Pseudomonadota</taxon>
        <taxon>Gammaproteobacteria</taxon>
        <taxon>Methylococcales</taxon>
        <taxon>Candidatus Methylumidiphilus</taxon>
    </lineage>
</organism>
<proteinExistence type="predicted"/>
<feature type="domain" description="VWFA" evidence="1">
    <location>
        <begin position="36"/>
        <end position="212"/>
    </location>
</feature>
<dbReference type="EMBL" id="QJPH01000508">
    <property type="protein sequence ID" value="PZN71797.1"/>
    <property type="molecule type" value="Genomic_DNA"/>
</dbReference>
<name>A0A2W4SJL5_9GAMM</name>
<dbReference type="SMART" id="SM00327">
    <property type="entry name" value="VWA"/>
    <property type="match status" value="1"/>
</dbReference>
<dbReference type="InterPro" id="IPR002035">
    <property type="entry name" value="VWF_A"/>
</dbReference>
<dbReference type="SUPFAM" id="SSF53300">
    <property type="entry name" value="vWA-like"/>
    <property type="match status" value="1"/>
</dbReference>
<evidence type="ECO:0000313" key="3">
    <source>
        <dbReference type="Proteomes" id="UP000249396"/>
    </source>
</evidence>
<dbReference type="InterPro" id="IPR036465">
    <property type="entry name" value="vWFA_dom_sf"/>
</dbReference>
<sequence>MRICLYLSWRFWSLFGAAVLLSLCIAHPTLPMQRPVFRYLFVIDITQSMNARDYHQDGFPADRLGFVKASIRQALDKLPCGSEVGLGLFTTRNSQVMFEPLEICGHFPLIADVLDHIDWRMAWAADSHIARGLYTGLREAAALGANTRLVFFSDGQQFPPEPDFPPFDGQPGAVGGLIVGVGGTQPVPIPRLDKENRPMGFWETMDLRDYLPPSALPKDGANFYLSRLDVQSLTRLATITGLSYVQLETPENLARTLLARNLAAERTVKVDIRWILGSLTLLLLLITRLNFSPIGKKI</sequence>
<reference evidence="2 3" key="1">
    <citation type="journal article" date="2018" name="Aquat. Microb. Ecol.">
        <title>Gammaproteobacterial methanotrophs dominate.</title>
        <authorList>
            <person name="Rissanen A.J."/>
            <person name="Saarenheimo J."/>
            <person name="Tiirola M."/>
            <person name="Peura S."/>
            <person name="Aalto S.L."/>
            <person name="Karvinen A."/>
            <person name="Nykanen H."/>
        </authorList>
    </citation>
    <scope>NUCLEOTIDE SEQUENCE [LARGE SCALE GENOMIC DNA]</scope>
    <source>
        <strain evidence="2">AMbin10</strain>
    </source>
</reference>